<dbReference type="GO" id="GO:0009055">
    <property type="term" value="F:electron transfer activity"/>
    <property type="evidence" value="ECO:0007669"/>
    <property type="project" value="InterPro"/>
</dbReference>
<dbReference type="PROSITE" id="PS50902">
    <property type="entry name" value="FLAVODOXIN_LIKE"/>
    <property type="match status" value="1"/>
</dbReference>
<comment type="cofactor">
    <cofactor evidence="1">
        <name>FMN</name>
        <dbReference type="ChEBI" id="CHEBI:58210"/>
    </cofactor>
</comment>
<dbReference type="InterPro" id="IPR005025">
    <property type="entry name" value="FMN_Rdtase-like_dom"/>
</dbReference>
<dbReference type="Proteomes" id="UP000236655">
    <property type="component" value="Chromosome"/>
</dbReference>
<feature type="domain" description="Flavodoxin-like" evidence="5">
    <location>
        <begin position="4"/>
        <end position="179"/>
    </location>
</feature>
<keyword evidence="7" id="KW-1185">Reference proteome</keyword>
<protein>
    <recommendedName>
        <fullName evidence="4">Flavoprotein WrbA</fullName>
    </recommendedName>
</protein>
<gene>
    <name evidence="6" type="ORF">CUN60_02475</name>
</gene>
<accession>A0A2I7N4S2</accession>
<dbReference type="Gene3D" id="3.40.50.360">
    <property type="match status" value="1"/>
</dbReference>
<keyword evidence="3" id="KW-0288">FMN</keyword>
<dbReference type="InterPro" id="IPR029039">
    <property type="entry name" value="Flavoprotein-like_sf"/>
</dbReference>
<evidence type="ECO:0000259" key="5">
    <source>
        <dbReference type="PROSITE" id="PS50902"/>
    </source>
</evidence>
<evidence type="ECO:0000313" key="7">
    <source>
        <dbReference type="Proteomes" id="UP000236655"/>
    </source>
</evidence>
<evidence type="ECO:0000256" key="1">
    <source>
        <dbReference type="ARBA" id="ARBA00001917"/>
    </source>
</evidence>
<dbReference type="PANTHER" id="PTHR30546:SF23">
    <property type="entry name" value="FLAVOPROTEIN-LIKE PROTEIN YCP4-RELATED"/>
    <property type="match status" value="1"/>
</dbReference>
<keyword evidence="2" id="KW-0285">Flavoprotein</keyword>
<dbReference type="EMBL" id="CP024847">
    <property type="protein sequence ID" value="AUR51215.1"/>
    <property type="molecule type" value="Genomic_DNA"/>
</dbReference>
<dbReference type="OrthoDB" id="9801479at2"/>
<dbReference type="SUPFAM" id="SSF52218">
    <property type="entry name" value="Flavoproteins"/>
    <property type="match status" value="1"/>
</dbReference>
<dbReference type="PROSITE" id="PS00201">
    <property type="entry name" value="FLAVODOXIN"/>
    <property type="match status" value="1"/>
</dbReference>
<name>A0A2I7N4S2_9NEIS</name>
<evidence type="ECO:0000256" key="4">
    <source>
        <dbReference type="ARBA" id="ARBA00029652"/>
    </source>
</evidence>
<dbReference type="GO" id="GO:0016020">
    <property type="term" value="C:membrane"/>
    <property type="evidence" value="ECO:0007669"/>
    <property type="project" value="TreeGrafter"/>
</dbReference>
<evidence type="ECO:0000313" key="6">
    <source>
        <dbReference type="EMBL" id="AUR51215.1"/>
    </source>
</evidence>
<dbReference type="KEGG" id="nba:CUN60_02475"/>
<dbReference type="GO" id="GO:0003955">
    <property type="term" value="F:NAD(P)H dehydrogenase (quinone) activity"/>
    <property type="evidence" value="ECO:0007669"/>
    <property type="project" value="TreeGrafter"/>
</dbReference>
<dbReference type="InterPro" id="IPR001226">
    <property type="entry name" value="Flavodoxin_CS"/>
</dbReference>
<dbReference type="Pfam" id="PF03358">
    <property type="entry name" value="FMN_red"/>
    <property type="match status" value="1"/>
</dbReference>
<dbReference type="AlphaFoldDB" id="A0A2I7N4S2"/>
<evidence type="ECO:0000256" key="2">
    <source>
        <dbReference type="ARBA" id="ARBA00022630"/>
    </source>
</evidence>
<dbReference type="RefSeq" id="WP_102950515.1">
    <property type="nucleotide sequence ID" value="NZ_CP024847.1"/>
</dbReference>
<evidence type="ECO:0000256" key="3">
    <source>
        <dbReference type="ARBA" id="ARBA00022643"/>
    </source>
</evidence>
<sequence>MKSVVVLFHSGYGHTAKQAQAVFEGAGSVAGVTAKLISVTDVEAHWDDLNAADAIIFGAPTYMGSVSAEFKKFMEASSKVWISRGWQNKLAAGFTNSASLNGDKFNSMMQLITFAGQHGMLWVPLDLLPANSSKSERNDLNRMGGFLGAYAQSDSDLGADVVPPKGDLDTAKHLGKHVAELALKFN</sequence>
<organism evidence="6 7">
    <name type="scientific">Aquella oligotrophica</name>
    <dbReference type="NCBI Taxonomy" id="2067065"/>
    <lineage>
        <taxon>Bacteria</taxon>
        <taxon>Pseudomonadati</taxon>
        <taxon>Pseudomonadota</taxon>
        <taxon>Betaproteobacteria</taxon>
        <taxon>Neisseriales</taxon>
        <taxon>Neisseriaceae</taxon>
        <taxon>Aquella</taxon>
    </lineage>
</organism>
<dbReference type="PANTHER" id="PTHR30546">
    <property type="entry name" value="FLAVODOXIN-RELATED PROTEIN WRBA-RELATED"/>
    <property type="match status" value="1"/>
</dbReference>
<dbReference type="GO" id="GO:0010181">
    <property type="term" value="F:FMN binding"/>
    <property type="evidence" value="ECO:0007669"/>
    <property type="project" value="InterPro"/>
</dbReference>
<proteinExistence type="predicted"/>
<reference evidence="7" key="1">
    <citation type="submission" date="2017-11" db="EMBL/GenBank/DDBJ databases">
        <authorList>
            <person name="Chan K.G."/>
            <person name="Lee L.S."/>
        </authorList>
    </citation>
    <scope>NUCLEOTIDE SEQUENCE [LARGE SCALE GENOMIC DNA]</scope>
    <source>
        <strain evidence="7">DSM 100970</strain>
    </source>
</reference>
<dbReference type="InterPro" id="IPR008254">
    <property type="entry name" value="Flavodoxin/NO_synth"/>
</dbReference>